<keyword evidence="6 13" id="KW-0812">Transmembrane</keyword>
<dbReference type="GO" id="GO:0019646">
    <property type="term" value="P:aerobic electron transport chain"/>
    <property type="evidence" value="ECO:0007669"/>
    <property type="project" value="InterPro"/>
</dbReference>
<dbReference type="Proteomes" id="UP000183868">
    <property type="component" value="Chromosome"/>
</dbReference>
<dbReference type="PANTHER" id="PTHR30365">
    <property type="entry name" value="CYTOCHROME D UBIQUINOL OXIDASE"/>
    <property type="match status" value="1"/>
</dbReference>
<dbReference type="InParanoid" id="H1XW33"/>
<dbReference type="GO" id="GO:0009055">
    <property type="term" value="F:electron transfer activity"/>
    <property type="evidence" value="ECO:0007669"/>
    <property type="project" value="InterPro"/>
</dbReference>
<evidence type="ECO:0000313" key="16">
    <source>
        <dbReference type="EMBL" id="EHO41805.1"/>
    </source>
</evidence>
<protein>
    <submittedName>
        <fullName evidence="15">Cytochrome C oxidase, cbb3-type, subunit III</fullName>
    </submittedName>
    <submittedName>
        <fullName evidence="16">Cytochrome bd-type quinol oxidase subunit 1-like protein</fullName>
    </submittedName>
</protein>
<keyword evidence="17" id="KW-1185">Reference proteome</keyword>
<proteinExistence type="inferred from homology"/>
<accession>H1XW33</accession>
<dbReference type="GO" id="GO:0020037">
    <property type="term" value="F:heme binding"/>
    <property type="evidence" value="ECO:0007669"/>
    <property type="project" value="InterPro"/>
</dbReference>
<gene>
    <name evidence="15" type="ORF">Cabys_975</name>
    <name evidence="16" type="ORF">Calab_2195</name>
</gene>
<dbReference type="Gene3D" id="1.10.760.10">
    <property type="entry name" value="Cytochrome c-like domain"/>
    <property type="match status" value="1"/>
</dbReference>
<reference evidence="15 18" key="2">
    <citation type="submission" date="2016-11" db="EMBL/GenBank/DDBJ databases">
        <title>Genomic analysis of Caldithrix abyssi and proposal of a novel bacterial phylum Caldithrichaeota.</title>
        <authorList>
            <person name="Kublanov I."/>
            <person name="Sigalova O."/>
            <person name="Gavrilov S."/>
            <person name="Lebedinsky A."/>
            <person name="Ivanova N."/>
            <person name="Daum C."/>
            <person name="Reddy T."/>
            <person name="Klenk H.P."/>
            <person name="Goker M."/>
            <person name="Reva O."/>
            <person name="Miroshnichenko M."/>
            <person name="Kyprides N."/>
            <person name="Woyke T."/>
            <person name="Gelfand M."/>
        </authorList>
    </citation>
    <scope>NUCLEOTIDE SEQUENCE [LARGE SCALE GENOMIC DNA]</scope>
    <source>
        <strain evidence="15 18">LF13</strain>
    </source>
</reference>
<evidence type="ECO:0000313" key="18">
    <source>
        <dbReference type="Proteomes" id="UP000183868"/>
    </source>
</evidence>
<dbReference type="eggNOG" id="COG1271">
    <property type="taxonomic scope" value="Bacteria"/>
</dbReference>
<evidence type="ECO:0000256" key="12">
    <source>
        <dbReference type="PROSITE-ProRule" id="PRU00433"/>
    </source>
</evidence>
<sequence>MNYPVWEVAFGSGLVMAVVSVVHVFVSHFAVGGGLFLVLTEHKAYRENDARLLEWLKKHTRFFVLVTVVFGAVTGVGIWFTIGLIQPTATSNLIHIFVWGWAIEWVFFFLEITAALLYLYGWQKVERKLHLIYGWIYFVTAFMSMVVINGMVSFMLTPGDWLQTHNFWDGFFNPTYWPSLFTRFLFSLALAGIYALFTATLQKDKVLRAKIVKWSLGWVIPAFILVALSAWWYRGAIPEDVWLYARGVMPTATFYLKLMIIFAVLTFVLAALAYLKAARLPFAFAVVITLTAFVTMWSFEFVREAIRKPYVIYDYVYGNSLYVRPIPGDDGFNTENLQEKGMLQTAKWVQQREINEQNMEQVGKEIFRLQCMSCHTTEAYRGVKQYIETYQWDETVIAEMLRGIELMGRGMMPPFAGNDQERLALARYLANLTTQVKPLSLRDGQKLYASYCGVCHRSAADEPAVEFFKELEKEEAMEILDNLPDLMEQMPALKLSPQQKQTLYEWLKNR</sequence>
<evidence type="ECO:0000256" key="1">
    <source>
        <dbReference type="ARBA" id="ARBA00004651"/>
    </source>
</evidence>
<dbReference type="AlphaFoldDB" id="H1XW33"/>
<feature type="transmembrane region" description="Helical" evidence="13">
    <location>
        <begin position="12"/>
        <end position="39"/>
    </location>
</feature>
<evidence type="ECO:0000256" key="10">
    <source>
        <dbReference type="ARBA" id="ARBA00023004"/>
    </source>
</evidence>
<dbReference type="GO" id="GO:0016682">
    <property type="term" value="F:oxidoreductase activity, acting on diphenols and related substances as donors, oxygen as acceptor"/>
    <property type="evidence" value="ECO:0007669"/>
    <property type="project" value="TreeGrafter"/>
</dbReference>
<feature type="transmembrane region" description="Helical" evidence="13">
    <location>
        <begin position="211"/>
        <end position="234"/>
    </location>
</feature>
<dbReference type="STRING" id="880073.Cabys_975"/>
<evidence type="ECO:0000313" key="15">
    <source>
        <dbReference type="EMBL" id="APF17726.1"/>
    </source>
</evidence>
<feature type="transmembrane region" description="Helical" evidence="13">
    <location>
        <begin position="282"/>
        <end position="299"/>
    </location>
</feature>
<keyword evidence="3" id="KW-0813">Transport</keyword>
<evidence type="ECO:0000256" key="8">
    <source>
        <dbReference type="ARBA" id="ARBA00022982"/>
    </source>
</evidence>
<dbReference type="EMBL" id="CP018099">
    <property type="protein sequence ID" value="APF17726.1"/>
    <property type="molecule type" value="Genomic_DNA"/>
</dbReference>
<dbReference type="Pfam" id="PF13442">
    <property type="entry name" value="Cytochrome_CBB3"/>
    <property type="match status" value="2"/>
</dbReference>
<dbReference type="GO" id="GO:0005886">
    <property type="term" value="C:plasma membrane"/>
    <property type="evidence" value="ECO:0007669"/>
    <property type="project" value="UniProtKB-SubCell"/>
</dbReference>
<keyword evidence="10 12" id="KW-0408">Iron</keyword>
<evidence type="ECO:0000313" key="17">
    <source>
        <dbReference type="Proteomes" id="UP000004671"/>
    </source>
</evidence>
<dbReference type="Pfam" id="PF01654">
    <property type="entry name" value="Cyt_bd_oxida_I"/>
    <property type="match status" value="1"/>
</dbReference>
<evidence type="ECO:0000256" key="5">
    <source>
        <dbReference type="ARBA" id="ARBA00022617"/>
    </source>
</evidence>
<dbReference type="RefSeq" id="WP_006928981.1">
    <property type="nucleotide sequence ID" value="NZ_CM001402.1"/>
</dbReference>
<evidence type="ECO:0000256" key="9">
    <source>
        <dbReference type="ARBA" id="ARBA00022989"/>
    </source>
</evidence>
<keyword evidence="7 12" id="KW-0479">Metal-binding</keyword>
<keyword evidence="11 13" id="KW-0472">Membrane</keyword>
<name>H1XW33_CALAY</name>
<dbReference type="InterPro" id="IPR009056">
    <property type="entry name" value="Cyt_c-like_dom"/>
</dbReference>
<evidence type="ECO:0000256" key="4">
    <source>
        <dbReference type="ARBA" id="ARBA00022475"/>
    </source>
</evidence>
<dbReference type="eggNOG" id="COG2010">
    <property type="taxonomic scope" value="Bacteria"/>
</dbReference>
<feature type="domain" description="Cytochrome c" evidence="14">
    <location>
        <begin position="358"/>
        <end position="510"/>
    </location>
</feature>
<dbReference type="InterPro" id="IPR002585">
    <property type="entry name" value="Cyt-d_ubiquinol_oxidase_su_1"/>
</dbReference>
<evidence type="ECO:0000256" key="3">
    <source>
        <dbReference type="ARBA" id="ARBA00022448"/>
    </source>
</evidence>
<feature type="transmembrane region" description="Helical" evidence="13">
    <location>
        <begin position="94"/>
        <end position="120"/>
    </location>
</feature>
<keyword evidence="9 13" id="KW-1133">Transmembrane helix</keyword>
<dbReference type="HOGENOM" id="CLU_033225_0_0_0"/>
<dbReference type="KEGG" id="caby:Cabys_975"/>
<feature type="transmembrane region" description="Helical" evidence="13">
    <location>
        <begin position="254"/>
        <end position="275"/>
    </location>
</feature>
<feature type="transmembrane region" description="Helical" evidence="13">
    <location>
        <begin position="132"/>
        <end position="156"/>
    </location>
</feature>
<dbReference type="PROSITE" id="PS51007">
    <property type="entry name" value="CYTC"/>
    <property type="match status" value="1"/>
</dbReference>
<keyword evidence="5 12" id="KW-0349">Heme</keyword>
<evidence type="ECO:0000256" key="6">
    <source>
        <dbReference type="ARBA" id="ARBA00022692"/>
    </source>
</evidence>
<comment type="subcellular location">
    <subcellularLocation>
        <location evidence="1">Cell membrane</location>
        <topology evidence="1">Multi-pass membrane protein</topology>
    </subcellularLocation>
</comment>
<keyword evidence="8" id="KW-0249">Electron transport</keyword>
<dbReference type="SUPFAM" id="SSF46626">
    <property type="entry name" value="Cytochrome c"/>
    <property type="match status" value="2"/>
</dbReference>
<dbReference type="GO" id="GO:0070069">
    <property type="term" value="C:cytochrome complex"/>
    <property type="evidence" value="ECO:0007669"/>
    <property type="project" value="InterPro"/>
</dbReference>
<evidence type="ECO:0000259" key="14">
    <source>
        <dbReference type="PROSITE" id="PS51007"/>
    </source>
</evidence>
<feature type="transmembrane region" description="Helical" evidence="13">
    <location>
        <begin position="60"/>
        <end position="82"/>
    </location>
</feature>
<evidence type="ECO:0000256" key="11">
    <source>
        <dbReference type="ARBA" id="ARBA00023136"/>
    </source>
</evidence>
<dbReference type="EMBL" id="CM001402">
    <property type="protein sequence ID" value="EHO41805.1"/>
    <property type="molecule type" value="Genomic_DNA"/>
</dbReference>
<reference evidence="16 17" key="1">
    <citation type="submission" date="2011-09" db="EMBL/GenBank/DDBJ databases">
        <title>The permanent draft genome of Caldithrix abyssi DSM 13497.</title>
        <authorList>
            <consortium name="US DOE Joint Genome Institute (JGI-PGF)"/>
            <person name="Lucas S."/>
            <person name="Han J."/>
            <person name="Lapidus A."/>
            <person name="Bruce D."/>
            <person name="Goodwin L."/>
            <person name="Pitluck S."/>
            <person name="Peters L."/>
            <person name="Kyrpides N."/>
            <person name="Mavromatis K."/>
            <person name="Ivanova N."/>
            <person name="Mikhailova N."/>
            <person name="Chertkov O."/>
            <person name="Detter J.C."/>
            <person name="Tapia R."/>
            <person name="Han C."/>
            <person name="Land M."/>
            <person name="Hauser L."/>
            <person name="Markowitz V."/>
            <person name="Cheng J.-F."/>
            <person name="Hugenholtz P."/>
            <person name="Woyke T."/>
            <person name="Wu D."/>
            <person name="Spring S."/>
            <person name="Brambilla E."/>
            <person name="Klenk H.-P."/>
            <person name="Eisen J.A."/>
        </authorList>
    </citation>
    <scope>NUCLEOTIDE SEQUENCE [LARGE SCALE GENOMIC DNA]</scope>
    <source>
        <strain evidence="16 17">DSM 13497</strain>
    </source>
</reference>
<evidence type="ECO:0000256" key="13">
    <source>
        <dbReference type="SAM" id="Phobius"/>
    </source>
</evidence>
<dbReference type="GO" id="GO:0046872">
    <property type="term" value="F:metal ion binding"/>
    <property type="evidence" value="ECO:0007669"/>
    <property type="project" value="UniProtKB-KW"/>
</dbReference>
<evidence type="ECO:0000256" key="7">
    <source>
        <dbReference type="ARBA" id="ARBA00022723"/>
    </source>
</evidence>
<dbReference type="InterPro" id="IPR036909">
    <property type="entry name" value="Cyt_c-like_dom_sf"/>
</dbReference>
<dbReference type="PANTHER" id="PTHR30365:SF14">
    <property type="entry name" value="CYTOCHROME BD MENAQUINOL OXIDASE SUBUNIT I-RELATED"/>
    <property type="match status" value="1"/>
</dbReference>
<dbReference type="PaxDb" id="880073-Calab_2195"/>
<comment type="similarity">
    <text evidence="2">Belongs to the cytochrome ubiquinol oxidase subunit 1 family.</text>
</comment>
<keyword evidence="4" id="KW-1003">Cell membrane</keyword>
<evidence type="ECO:0000256" key="2">
    <source>
        <dbReference type="ARBA" id="ARBA00009819"/>
    </source>
</evidence>
<dbReference type="Proteomes" id="UP000004671">
    <property type="component" value="Chromosome"/>
</dbReference>
<feature type="transmembrane region" description="Helical" evidence="13">
    <location>
        <begin position="176"/>
        <end position="199"/>
    </location>
</feature>
<organism evidence="16 17">
    <name type="scientific">Caldithrix abyssi DSM 13497</name>
    <dbReference type="NCBI Taxonomy" id="880073"/>
    <lineage>
        <taxon>Bacteria</taxon>
        <taxon>Pseudomonadati</taxon>
        <taxon>Calditrichota</taxon>
        <taxon>Calditrichia</taxon>
        <taxon>Calditrichales</taxon>
        <taxon>Calditrichaceae</taxon>
        <taxon>Caldithrix</taxon>
    </lineage>
</organism>